<dbReference type="CDD" id="cd03352">
    <property type="entry name" value="LbH_LpxD"/>
    <property type="match status" value="1"/>
</dbReference>
<keyword evidence="2 7" id="KW-0441">Lipid A biosynthesis</keyword>
<comment type="function">
    <text evidence="7">Catalyzes the N-acylation of UDP-3-O-acylglucosamine using 3-hydroxyacyl-ACP as the acyl donor. Is involved in the biosynthesis of lipid A, a phosphorylated glycolipid that anchors the lipopolysaccharide to the outer membrane of the cell.</text>
</comment>
<dbReference type="Pfam" id="PF04613">
    <property type="entry name" value="LpxD"/>
    <property type="match status" value="1"/>
</dbReference>
<evidence type="ECO:0000256" key="3">
    <source>
        <dbReference type="ARBA" id="ARBA00022679"/>
    </source>
</evidence>
<keyword evidence="5 7" id="KW-0443">Lipid metabolism</keyword>
<keyword evidence="4 7" id="KW-0677">Repeat</keyword>
<dbReference type="Pfam" id="PF00132">
    <property type="entry name" value="Hexapep"/>
    <property type="match status" value="2"/>
</dbReference>
<evidence type="ECO:0000256" key="7">
    <source>
        <dbReference type="HAMAP-Rule" id="MF_00523"/>
    </source>
</evidence>
<dbReference type="Pfam" id="PF14602">
    <property type="entry name" value="Hexapep_2"/>
    <property type="match status" value="1"/>
</dbReference>
<keyword evidence="10" id="KW-1185">Reference proteome</keyword>
<accession>A0ABP9UUZ7</accession>
<feature type="active site" description="Proton acceptor" evidence="7">
    <location>
        <position position="246"/>
    </location>
</feature>
<comment type="similarity">
    <text evidence="7">Belongs to the transferase hexapeptide repeat family. LpxD subfamily.</text>
</comment>
<proteinExistence type="inferred from homology"/>
<protein>
    <recommendedName>
        <fullName evidence="7">UDP-3-O-acylglucosamine N-acyltransferase</fullName>
        <ecNumber evidence="7">2.3.1.191</ecNumber>
    </recommendedName>
</protein>
<dbReference type="NCBIfam" id="TIGR01853">
    <property type="entry name" value="lipid_A_lpxD"/>
    <property type="match status" value="1"/>
</dbReference>
<evidence type="ECO:0000313" key="9">
    <source>
        <dbReference type="EMBL" id="GAA5494273.1"/>
    </source>
</evidence>
<comment type="subunit">
    <text evidence="7">Homotrimer.</text>
</comment>
<dbReference type="InterPro" id="IPR011004">
    <property type="entry name" value="Trimer_LpxA-like_sf"/>
</dbReference>
<keyword evidence="1 7" id="KW-0444">Lipid biosynthesis</keyword>
<comment type="pathway">
    <text evidence="7">Bacterial outer membrane biogenesis; LPS lipid A biosynthesis.</text>
</comment>
<gene>
    <name evidence="7 9" type="primary">lpxD</name>
    <name evidence="9" type="ORF">Rhal01_00433</name>
</gene>
<feature type="domain" description="UDP-3-O-[3-hydroxymyristoyl] glucosamine N-acyltransferase non-repeat region" evidence="8">
    <location>
        <begin position="31"/>
        <end position="91"/>
    </location>
</feature>
<evidence type="ECO:0000313" key="10">
    <source>
        <dbReference type="Proteomes" id="UP001424741"/>
    </source>
</evidence>
<keyword evidence="6 7" id="KW-0012">Acyltransferase</keyword>
<evidence type="ECO:0000256" key="2">
    <source>
        <dbReference type="ARBA" id="ARBA00022556"/>
    </source>
</evidence>
<evidence type="ECO:0000256" key="6">
    <source>
        <dbReference type="ARBA" id="ARBA00023315"/>
    </source>
</evidence>
<dbReference type="EC" id="2.3.1.191" evidence="7"/>
<dbReference type="Gene3D" id="2.160.10.10">
    <property type="entry name" value="Hexapeptide repeat proteins"/>
    <property type="match status" value="1"/>
</dbReference>
<dbReference type="Gene3D" id="3.40.1390.10">
    <property type="entry name" value="MurE/MurF, N-terminal domain"/>
    <property type="match status" value="1"/>
</dbReference>
<comment type="caution">
    <text evidence="9">The sequence shown here is derived from an EMBL/GenBank/DDBJ whole genome shotgun (WGS) entry which is preliminary data.</text>
</comment>
<evidence type="ECO:0000259" key="8">
    <source>
        <dbReference type="Pfam" id="PF04613"/>
    </source>
</evidence>
<comment type="catalytic activity">
    <reaction evidence="7">
        <text>a UDP-3-O-[(3R)-3-hydroxyacyl]-alpha-D-glucosamine + a (3R)-hydroxyacyl-[ACP] = a UDP-2-N,3-O-bis[(3R)-3-hydroxyacyl]-alpha-D-glucosamine + holo-[ACP] + H(+)</text>
        <dbReference type="Rhea" id="RHEA:53836"/>
        <dbReference type="Rhea" id="RHEA-COMP:9685"/>
        <dbReference type="Rhea" id="RHEA-COMP:9945"/>
        <dbReference type="ChEBI" id="CHEBI:15378"/>
        <dbReference type="ChEBI" id="CHEBI:64479"/>
        <dbReference type="ChEBI" id="CHEBI:78827"/>
        <dbReference type="ChEBI" id="CHEBI:137740"/>
        <dbReference type="ChEBI" id="CHEBI:137748"/>
        <dbReference type="EC" id="2.3.1.191"/>
    </reaction>
</comment>
<organism evidence="9 10">
    <name type="scientific">Rubritalea halochordaticola</name>
    <dbReference type="NCBI Taxonomy" id="714537"/>
    <lineage>
        <taxon>Bacteria</taxon>
        <taxon>Pseudomonadati</taxon>
        <taxon>Verrucomicrobiota</taxon>
        <taxon>Verrucomicrobiia</taxon>
        <taxon>Verrucomicrobiales</taxon>
        <taxon>Rubritaleaceae</taxon>
        <taxon>Rubritalea</taxon>
    </lineage>
</organism>
<sequence length="345" mass="36320">MVLSVKLSVQEIIEITGGKIISEAVEGEFASVNSLAEAEAKDASFLGNQKYYQDFLTTKAGLVLVPAGLPDKPTGPVLIEVENPSYAFGVLVKKFASRQRVFKPGVHPRAIVADDVIFNPDKVSIMAGAVIEDGCEIGDGTQVCAGAVVSEGVKIGQDCLIGANATVREFCELGNRVSLQPGCVIGSDGYGYELVNGKHEKVDQLGIVVIEDDVEIGANTTIDRARFGKTVIGEGSKIDNLVQIAHNVKTGKHCLVVAQTGIAGSSELGNYVTIAAQAGVAGHLTIGDQAVILSRGGVTKSLEGGAMYHGLPARPVAEEHKRQAYVSKIPKLMAEIKELKAKLNE</sequence>
<dbReference type="NCBIfam" id="NF002060">
    <property type="entry name" value="PRK00892.1"/>
    <property type="match status" value="1"/>
</dbReference>
<dbReference type="SUPFAM" id="SSF51161">
    <property type="entry name" value="Trimeric LpxA-like enzymes"/>
    <property type="match status" value="1"/>
</dbReference>
<name>A0ABP9UUZ7_9BACT</name>
<dbReference type="PANTHER" id="PTHR43378">
    <property type="entry name" value="UDP-3-O-ACYLGLUCOSAMINE N-ACYLTRANSFERASE"/>
    <property type="match status" value="1"/>
</dbReference>
<dbReference type="EMBL" id="BAABRL010000001">
    <property type="protein sequence ID" value="GAA5494273.1"/>
    <property type="molecule type" value="Genomic_DNA"/>
</dbReference>
<reference evidence="9 10" key="1">
    <citation type="submission" date="2024-02" db="EMBL/GenBank/DDBJ databases">
        <title>Rubritalea halochordaticola NBRC 107102.</title>
        <authorList>
            <person name="Ichikawa N."/>
            <person name="Katano-Makiyama Y."/>
            <person name="Hidaka K."/>
        </authorList>
    </citation>
    <scope>NUCLEOTIDE SEQUENCE [LARGE SCALE GENOMIC DNA]</scope>
    <source>
        <strain evidence="9 10">NBRC 107102</strain>
    </source>
</reference>
<evidence type="ECO:0000256" key="1">
    <source>
        <dbReference type="ARBA" id="ARBA00022516"/>
    </source>
</evidence>
<dbReference type="InterPro" id="IPR001451">
    <property type="entry name" value="Hexapep"/>
</dbReference>
<dbReference type="HAMAP" id="MF_00523">
    <property type="entry name" value="LpxD"/>
    <property type="match status" value="1"/>
</dbReference>
<dbReference type="Proteomes" id="UP001424741">
    <property type="component" value="Unassembled WGS sequence"/>
</dbReference>
<dbReference type="InterPro" id="IPR007691">
    <property type="entry name" value="LpxD"/>
</dbReference>
<evidence type="ECO:0000256" key="5">
    <source>
        <dbReference type="ARBA" id="ARBA00023098"/>
    </source>
</evidence>
<keyword evidence="3 7" id="KW-0808">Transferase</keyword>
<dbReference type="PANTHER" id="PTHR43378:SF2">
    <property type="entry name" value="UDP-3-O-ACYLGLUCOSAMINE N-ACYLTRANSFERASE 1, MITOCHONDRIAL-RELATED"/>
    <property type="match status" value="1"/>
</dbReference>
<evidence type="ECO:0000256" key="4">
    <source>
        <dbReference type="ARBA" id="ARBA00022737"/>
    </source>
</evidence>
<dbReference type="InterPro" id="IPR020573">
    <property type="entry name" value="UDP_GlcNAc_AcTrfase_non-rep"/>
</dbReference>